<sequence length="168" mass="19773">DAVIKERKSPQAVVPALISQEFADHVPKIIEELFKIHTKNNVINVHPTSSTSIATTTADLQQLYLKMKSDLQAQVADPELWDFLKRMFEKSSTSRNPNEPLRYLNNKDLFLLKYGNYEERKYVLSFHKIYVVPFLEEDLEENINCWARREFKSFKEEARLSIQHRKDS</sequence>
<dbReference type="EMBL" id="BKCJ010539490">
    <property type="protein sequence ID" value="GFB04172.1"/>
    <property type="molecule type" value="Genomic_DNA"/>
</dbReference>
<accession>A0A699KV71</accession>
<feature type="non-terminal residue" evidence="1">
    <location>
        <position position="1"/>
    </location>
</feature>
<dbReference type="AlphaFoldDB" id="A0A699KV71"/>
<gene>
    <name evidence="1" type="ORF">Tci_676143</name>
</gene>
<reference evidence="1" key="1">
    <citation type="journal article" date="2019" name="Sci. Rep.">
        <title>Draft genome of Tanacetum cinerariifolium, the natural source of mosquito coil.</title>
        <authorList>
            <person name="Yamashiro T."/>
            <person name="Shiraishi A."/>
            <person name="Satake H."/>
            <person name="Nakayama K."/>
        </authorList>
    </citation>
    <scope>NUCLEOTIDE SEQUENCE</scope>
</reference>
<proteinExistence type="predicted"/>
<comment type="caution">
    <text evidence="1">The sequence shown here is derived from an EMBL/GenBank/DDBJ whole genome shotgun (WGS) entry which is preliminary data.</text>
</comment>
<evidence type="ECO:0000313" key="1">
    <source>
        <dbReference type="EMBL" id="GFB04172.1"/>
    </source>
</evidence>
<organism evidence="1">
    <name type="scientific">Tanacetum cinerariifolium</name>
    <name type="common">Dalmatian daisy</name>
    <name type="synonym">Chrysanthemum cinerariifolium</name>
    <dbReference type="NCBI Taxonomy" id="118510"/>
    <lineage>
        <taxon>Eukaryota</taxon>
        <taxon>Viridiplantae</taxon>
        <taxon>Streptophyta</taxon>
        <taxon>Embryophyta</taxon>
        <taxon>Tracheophyta</taxon>
        <taxon>Spermatophyta</taxon>
        <taxon>Magnoliopsida</taxon>
        <taxon>eudicotyledons</taxon>
        <taxon>Gunneridae</taxon>
        <taxon>Pentapetalae</taxon>
        <taxon>asterids</taxon>
        <taxon>campanulids</taxon>
        <taxon>Asterales</taxon>
        <taxon>Asteraceae</taxon>
        <taxon>Asteroideae</taxon>
        <taxon>Anthemideae</taxon>
        <taxon>Anthemidinae</taxon>
        <taxon>Tanacetum</taxon>
    </lineage>
</organism>
<protein>
    <submittedName>
        <fullName evidence="1">Uncharacterized protein</fullName>
    </submittedName>
</protein>
<name>A0A699KV71_TANCI</name>